<dbReference type="GO" id="GO:0005737">
    <property type="term" value="C:cytoplasm"/>
    <property type="evidence" value="ECO:0007669"/>
    <property type="project" value="UniProtKB-SubCell"/>
</dbReference>
<evidence type="ECO:0000256" key="3">
    <source>
        <dbReference type="ARBA" id="ARBA00022722"/>
    </source>
</evidence>
<dbReference type="RefSeq" id="WP_229807739.1">
    <property type="nucleotide sequence ID" value="NZ_BMZB01000003.1"/>
</dbReference>
<dbReference type="GO" id="GO:0000287">
    <property type="term" value="F:magnesium ion binding"/>
    <property type="evidence" value="ECO:0007669"/>
    <property type="project" value="UniProtKB-UniRule"/>
</dbReference>
<keyword evidence="3 6" id="KW-0540">Nuclease</keyword>
<evidence type="ECO:0000313" key="7">
    <source>
        <dbReference type="EMBL" id="GGZ37937.1"/>
    </source>
</evidence>
<organism evidence="7 8">
    <name type="scientific">Asticcacaulis endophyticus</name>
    <dbReference type="NCBI Taxonomy" id="1395890"/>
    <lineage>
        <taxon>Bacteria</taxon>
        <taxon>Pseudomonadati</taxon>
        <taxon>Pseudomonadota</taxon>
        <taxon>Alphaproteobacteria</taxon>
        <taxon>Caulobacterales</taxon>
        <taxon>Caulobacteraceae</taxon>
        <taxon>Asticcacaulis</taxon>
    </lineage>
</organism>
<dbReference type="InterPro" id="IPR007581">
    <property type="entry name" value="Endonuclease-V"/>
</dbReference>
<dbReference type="EC" id="3.1.21.7" evidence="6"/>
<dbReference type="Proteomes" id="UP000662572">
    <property type="component" value="Unassembled WGS sequence"/>
</dbReference>
<dbReference type="CDD" id="cd06559">
    <property type="entry name" value="Endonuclease_V"/>
    <property type="match status" value="1"/>
</dbReference>
<keyword evidence="8" id="KW-1185">Reference proteome</keyword>
<evidence type="ECO:0000256" key="2">
    <source>
        <dbReference type="ARBA" id="ARBA00022490"/>
    </source>
</evidence>
<evidence type="ECO:0000256" key="5">
    <source>
        <dbReference type="ARBA" id="ARBA00022801"/>
    </source>
</evidence>
<gene>
    <name evidence="6 7" type="primary">nfi</name>
    <name evidence="7" type="ORF">GCM10011273_25540</name>
</gene>
<keyword evidence="6" id="KW-0479">Metal-binding</keyword>
<dbReference type="PANTHER" id="PTHR28511">
    <property type="entry name" value="ENDONUCLEASE V"/>
    <property type="match status" value="1"/>
</dbReference>
<reference evidence="7" key="1">
    <citation type="journal article" date="2014" name="Int. J. Syst. Evol. Microbiol.">
        <title>Complete genome sequence of Corynebacterium casei LMG S-19264T (=DSM 44701T), isolated from a smear-ripened cheese.</title>
        <authorList>
            <consortium name="US DOE Joint Genome Institute (JGI-PGF)"/>
            <person name="Walter F."/>
            <person name="Albersmeier A."/>
            <person name="Kalinowski J."/>
            <person name="Ruckert C."/>
        </authorList>
    </citation>
    <scope>NUCLEOTIDE SEQUENCE</scope>
    <source>
        <strain evidence="7">KCTC 32296</strain>
    </source>
</reference>
<feature type="site" description="Interaction with target DNA" evidence="6">
    <location>
        <position position="78"/>
    </location>
</feature>
<dbReference type="GO" id="GO:0043737">
    <property type="term" value="F:deoxyribonuclease V activity"/>
    <property type="evidence" value="ECO:0007669"/>
    <property type="project" value="UniProtKB-UniRule"/>
</dbReference>
<feature type="binding site" evidence="6">
    <location>
        <position position="108"/>
    </location>
    <ligand>
        <name>Mg(2+)</name>
        <dbReference type="ChEBI" id="CHEBI:18420"/>
    </ligand>
</feature>
<keyword evidence="6" id="KW-0234">DNA repair</keyword>
<dbReference type="GO" id="GO:0003727">
    <property type="term" value="F:single-stranded RNA binding"/>
    <property type="evidence" value="ECO:0007669"/>
    <property type="project" value="TreeGrafter"/>
</dbReference>
<proteinExistence type="inferred from homology"/>
<dbReference type="PANTHER" id="PTHR28511:SF1">
    <property type="entry name" value="ENDONUCLEASE V"/>
    <property type="match status" value="1"/>
</dbReference>
<name>A0A918Q9G6_9CAUL</name>
<dbReference type="HAMAP" id="MF_00801">
    <property type="entry name" value="Endonuclease_5"/>
    <property type="match status" value="1"/>
</dbReference>
<dbReference type="GO" id="GO:0006281">
    <property type="term" value="P:DNA repair"/>
    <property type="evidence" value="ECO:0007669"/>
    <property type="project" value="UniProtKB-UniRule"/>
</dbReference>
<comment type="function">
    <text evidence="6">DNA repair enzyme involved in the repair of deaminated bases. Selectively cleaves double-stranded DNA at the second phosphodiester bond 3' to a deoxyinosine leaving behind the intact lesion on the nicked DNA.</text>
</comment>
<feature type="binding site" evidence="6">
    <location>
        <position position="40"/>
    </location>
    <ligand>
        <name>Mg(2+)</name>
        <dbReference type="ChEBI" id="CHEBI:18420"/>
    </ligand>
</feature>
<evidence type="ECO:0000256" key="4">
    <source>
        <dbReference type="ARBA" id="ARBA00022759"/>
    </source>
</evidence>
<comment type="catalytic activity">
    <reaction evidence="6">
        <text>Endonucleolytic cleavage at apurinic or apyrimidinic sites to products with a 5'-phosphate.</text>
        <dbReference type="EC" id="3.1.21.7"/>
    </reaction>
</comment>
<dbReference type="EMBL" id="BMZB01000003">
    <property type="protein sequence ID" value="GGZ37937.1"/>
    <property type="molecule type" value="Genomic_DNA"/>
</dbReference>
<protein>
    <recommendedName>
        <fullName evidence="6">Endonuclease V</fullName>
        <ecNumber evidence="6">3.1.21.7</ecNumber>
    </recommendedName>
    <alternativeName>
        <fullName evidence="6">Deoxyinosine 3'endonuclease</fullName>
    </alternativeName>
    <alternativeName>
        <fullName evidence="6">Deoxyribonuclease V</fullName>
        <shortName evidence="6">DNase V</shortName>
    </alternativeName>
</protein>
<sequence length="227" mass="25087">MHRFYMPKSESEARAIQEELRREIRLFDDFDKLETIAGIDVGYDIENGLAHASIVTMSMDDLKPIEAVEASVPVDFPYIPGLLAFREIPAVLDALDGLVTRPDLFMVDGQGIAHPRRMGIAAHIGVLLNKPAIGVAKSRLTGRYDMPGMHKGEQSALMAGSEQIGVVLRSKDDVNPLFISPGHRLSMKTAVDITLRCLTRFKLPEPTRLADKLSKVRPVKQMTLLSA</sequence>
<keyword evidence="2 6" id="KW-0963">Cytoplasm</keyword>
<evidence type="ECO:0000256" key="6">
    <source>
        <dbReference type="HAMAP-Rule" id="MF_00801"/>
    </source>
</evidence>
<keyword evidence="6" id="KW-0227">DNA damage</keyword>
<evidence type="ECO:0000313" key="8">
    <source>
        <dbReference type="Proteomes" id="UP000662572"/>
    </source>
</evidence>
<reference evidence="7" key="2">
    <citation type="submission" date="2020-09" db="EMBL/GenBank/DDBJ databases">
        <authorList>
            <person name="Sun Q."/>
            <person name="Kim S."/>
        </authorList>
    </citation>
    <scope>NUCLEOTIDE SEQUENCE</scope>
    <source>
        <strain evidence="7">KCTC 32296</strain>
    </source>
</reference>
<keyword evidence="4 6" id="KW-0255">Endonuclease</keyword>
<comment type="cofactor">
    <cofactor evidence="6">
        <name>Mg(2+)</name>
        <dbReference type="ChEBI" id="CHEBI:18420"/>
    </cofactor>
</comment>
<comment type="caution">
    <text evidence="7">The sequence shown here is derived from an EMBL/GenBank/DDBJ whole genome shotgun (WGS) entry which is preliminary data.</text>
</comment>
<dbReference type="Pfam" id="PF04493">
    <property type="entry name" value="Endonuclease_5"/>
    <property type="match status" value="1"/>
</dbReference>
<comment type="subcellular location">
    <subcellularLocation>
        <location evidence="1 6">Cytoplasm</location>
    </subcellularLocation>
</comment>
<evidence type="ECO:0000256" key="1">
    <source>
        <dbReference type="ARBA" id="ARBA00004496"/>
    </source>
</evidence>
<keyword evidence="5 6" id="KW-0378">Hydrolase</keyword>
<dbReference type="NCBIfam" id="NF008629">
    <property type="entry name" value="PRK11617.1"/>
    <property type="match status" value="1"/>
</dbReference>
<dbReference type="GO" id="GO:0016891">
    <property type="term" value="F:RNA endonuclease activity producing 5'-phosphomonoesters, hydrolytic mechanism"/>
    <property type="evidence" value="ECO:0007669"/>
    <property type="project" value="TreeGrafter"/>
</dbReference>
<accession>A0A918Q9G6</accession>
<dbReference type="AlphaFoldDB" id="A0A918Q9G6"/>
<comment type="similarity">
    <text evidence="6">Belongs to the endonuclease V family.</text>
</comment>
<keyword evidence="6" id="KW-0460">Magnesium</keyword>
<dbReference type="Gene3D" id="3.30.2170.10">
    <property type="entry name" value="archaeoglobus fulgidus dsm 4304 superfamily"/>
    <property type="match status" value="1"/>
</dbReference>